<sequence length="106" mass="12478">MSVTLKDFEVRYRNIQEAHPKIRKCSVVGCSNPRDTTMMGEDTSCAYHRLLFDAWMYGLVGDKIAYYFHNQRARRSAFTKWRNKLGEKACDKIVLRLAQEPINWKC</sequence>
<evidence type="ECO:0000313" key="1">
    <source>
        <dbReference type="EMBL" id="KKK62380.1"/>
    </source>
</evidence>
<dbReference type="EMBL" id="LAZR01062018">
    <property type="protein sequence ID" value="KKK62380.1"/>
    <property type="molecule type" value="Genomic_DNA"/>
</dbReference>
<protein>
    <submittedName>
        <fullName evidence="1">Uncharacterized protein</fullName>
    </submittedName>
</protein>
<gene>
    <name evidence="1" type="ORF">LCGC14_3004910</name>
</gene>
<organism evidence="1">
    <name type="scientific">marine sediment metagenome</name>
    <dbReference type="NCBI Taxonomy" id="412755"/>
    <lineage>
        <taxon>unclassified sequences</taxon>
        <taxon>metagenomes</taxon>
        <taxon>ecological metagenomes</taxon>
    </lineage>
</organism>
<accession>A0A0F8XMM4</accession>
<proteinExistence type="predicted"/>
<reference evidence="1" key="1">
    <citation type="journal article" date="2015" name="Nature">
        <title>Complex archaea that bridge the gap between prokaryotes and eukaryotes.</title>
        <authorList>
            <person name="Spang A."/>
            <person name="Saw J.H."/>
            <person name="Jorgensen S.L."/>
            <person name="Zaremba-Niedzwiedzka K."/>
            <person name="Martijn J."/>
            <person name="Lind A.E."/>
            <person name="van Eijk R."/>
            <person name="Schleper C."/>
            <person name="Guy L."/>
            <person name="Ettema T.J."/>
        </authorList>
    </citation>
    <scope>NUCLEOTIDE SEQUENCE</scope>
</reference>
<name>A0A0F8XMM4_9ZZZZ</name>
<dbReference type="AlphaFoldDB" id="A0A0F8XMM4"/>
<comment type="caution">
    <text evidence="1">The sequence shown here is derived from an EMBL/GenBank/DDBJ whole genome shotgun (WGS) entry which is preliminary data.</text>
</comment>